<name>E1ZUJ8_CHLVA</name>
<organism evidence="3">
    <name type="scientific">Chlorella variabilis</name>
    <name type="common">Green alga</name>
    <dbReference type="NCBI Taxonomy" id="554065"/>
    <lineage>
        <taxon>Eukaryota</taxon>
        <taxon>Viridiplantae</taxon>
        <taxon>Chlorophyta</taxon>
        <taxon>core chlorophytes</taxon>
        <taxon>Trebouxiophyceae</taxon>
        <taxon>Chlorellales</taxon>
        <taxon>Chlorellaceae</taxon>
        <taxon>Chlorella clade</taxon>
        <taxon>Chlorella</taxon>
    </lineage>
</organism>
<evidence type="ECO:0000256" key="1">
    <source>
        <dbReference type="SAM" id="Phobius"/>
    </source>
</evidence>
<dbReference type="InParanoid" id="E1ZUJ8"/>
<feature type="transmembrane region" description="Helical" evidence="1">
    <location>
        <begin position="6"/>
        <end position="23"/>
    </location>
</feature>
<feature type="transmembrane region" description="Helical" evidence="1">
    <location>
        <begin position="30"/>
        <end position="48"/>
    </location>
</feature>
<dbReference type="OrthoDB" id="441412at2759"/>
<sequence length="137" mass="14562">LASIGAAVGWGMSVATGYLLRWLRWRGAKPAVEITIILAVAYLSFYVGQSPAQGSGVISVVVYGLWGNYTSKWGMLASTEESGSFDACLGWAEVVFTGWAGLRGAISLIMTADFIAHSAFLQGNINDPDDPERDIGV</sequence>
<keyword evidence="1" id="KW-1133">Transmembrane helix</keyword>
<proteinExistence type="predicted"/>
<evidence type="ECO:0000313" key="2">
    <source>
        <dbReference type="EMBL" id="EFN50497.1"/>
    </source>
</evidence>
<reference evidence="2 3" key="1">
    <citation type="journal article" date="2010" name="Plant Cell">
        <title>The Chlorella variabilis NC64A genome reveals adaptation to photosymbiosis, coevolution with viruses, and cryptic sex.</title>
        <authorList>
            <person name="Blanc G."/>
            <person name="Duncan G."/>
            <person name="Agarkova I."/>
            <person name="Borodovsky M."/>
            <person name="Gurnon J."/>
            <person name="Kuo A."/>
            <person name="Lindquist E."/>
            <person name="Lucas S."/>
            <person name="Pangilinan J."/>
            <person name="Polle J."/>
            <person name="Salamov A."/>
            <person name="Terry A."/>
            <person name="Yamada T."/>
            <person name="Dunigan D.D."/>
            <person name="Grigoriev I.V."/>
            <person name="Claverie J.M."/>
            <person name="Van Etten J.L."/>
        </authorList>
    </citation>
    <scope>NUCLEOTIDE SEQUENCE [LARGE SCALE GENOMIC DNA]</scope>
    <source>
        <strain evidence="2 3">NC64A</strain>
    </source>
</reference>
<keyword evidence="1" id="KW-0812">Transmembrane</keyword>
<evidence type="ECO:0000313" key="3">
    <source>
        <dbReference type="Proteomes" id="UP000008141"/>
    </source>
</evidence>
<protein>
    <recommendedName>
        <fullName evidence="4">Cation/H+ exchanger domain-containing protein</fullName>
    </recommendedName>
</protein>
<dbReference type="EMBL" id="GL434060">
    <property type="protein sequence ID" value="EFN50497.1"/>
    <property type="molecule type" value="Genomic_DNA"/>
</dbReference>
<keyword evidence="3" id="KW-1185">Reference proteome</keyword>
<gene>
    <name evidence="2" type="ORF">CHLNCDRAFT_55821</name>
</gene>
<accession>E1ZUJ8</accession>
<dbReference type="Proteomes" id="UP000008141">
    <property type="component" value="Unassembled WGS sequence"/>
</dbReference>
<dbReference type="RefSeq" id="XP_005842629.1">
    <property type="nucleotide sequence ID" value="XM_005842572.1"/>
</dbReference>
<keyword evidence="1" id="KW-0472">Membrane</keyword>
<dbReference type="GeneID" id="17349930"/>
<evidence type="ECO:0008006" key="4">
    <source>
        <dbReference type="Google" id="ProtNLM"/>
    </source>
</evidence>
<dbReference type="KEGG" id="cvr:CHLNCDRAFT_55821"/>
<dbReference type="AlphaFoldDB" id="E1ZUJ8"/>
<feature type="non-terminal residue" evidence="2">
    <location>
        <position position="1"/>
    </location>
</feature>